<evidence type="ECO:0000256" key="4">
    <source>
        <dbReference type="ARBA" id="ARBA00023163"/>
    </source>
</evidence>
<feature type="domain" description="HTH merR-type" evidence="5">
    <location>
        <begin position="1"/>
        <end position="71"/>
    </location>
</feature>
<keyword evidence="1" id="KW-0678">Repressor</keyword>
<evidence type="ECO:0000313" key="6">
    <source>
        <dbReference type="EMBL" id="MPM37780.1"/>
    </source>
</evidence>
<dbReference type="EMBL" id="VSSQ01008062">
    <property type="protein sequence ID" value="MPM37780.1"/>
    <property type="molecule type" value="Genomic_DNA"/>
</dbReference>
<dbReference type="AlphaFoldDB" id="A0A644ZA68"/>
<gene>
    <name evidence="6" type="ORF">SDC9_84399</name>
</gene>
<comment type="caution">
    <text evidence="6">The sequence shown here is derived from an EMBL/GenBank/DDBJ whole genome shotgun (WGS) entry which is preliminary data.</text>
</comment>
<evidence type="ECO:0000256" key="3">
    <source>
        <dbReference type="ARBA" id="ARBA00023125"/>
    </source>
</evidence>
<dbReference type="InterPro" id="IPR047057">
    <property type="entry name" value="MerR_fam"/>
</dbReference>
<dbReference type="InterPro" id="IPR000551">
    <property type="entry name" value="MerR-type_HTH_dom"/>
</dbReference>
<evidence type="ECO:0000259" key="5">
    <source>
        <dbReference type="PROSITE" id="PS50937"/>
    </source>
</evidence>
<dbReference type="SMART" id="SM00422">
    <property type="entry name" value="HTH_MERR"/>
    <property type="match status" value="1"/>
</dbReference>
<dbReference type="CDD" id="cd01109">
    <property type="entry name" value="HTH_YyaN"/>
    <property type="match status" value="1"/>
</dbReference>
<keyword evidence="3" id="KW-0238">DNA-binding</keyword>
<evidence type="ECO:0000256" key="2">
    <source>
        <dbReference type="ARBA" id="ARBA00023015"/>
    </source>
</evidence>
<proteinExistence type="predicted"/>
<sequence length="128" mass="14745">MGYSVKAAAEKVNLSPHVLRYYEKEGLLPQIHRTKSGIRQYSDADLEWLGLICCLKNTGMSIKQIRDFVALSQQGPQTLQTRCDMLRQHKADVQEHIVEMNRHLEKVTHKIAYFSRQLDEYNAGTGQK</sequence>
<organism evidence="6">
    <name type="scientific">bioreactor metagenome</name>
    <dbReference type="NCBI Taxonomy" id="1076179"/>
    <lineage>
        <taxon>unclassified sequences</taxon>
        <taxon>metagenomes</taxon>
        <taxon>ecological metagenomes</taxon>
    </lineage>
</organism>
<dbReference type="GO" id="GO:0003700">
    <property type="term" value="F:DNA-binding transcription factor activity"/>
    <property type="evidence" value="ECO:0007669"/>
    <property type="project" value="InterPro"/>
</dbReference>
<dbReference type="SUPFAM" id="SSF46955">
    <property type="entry name" value="Putative DNA-binding domain"/>
    <property type="match status" value="1"/>
</dbReference>
<dbReference type="InterPro" id="IPR009061">
    <property type="entry name" value="DNA-bd_dom_put_sf"/>
</dbReference>
<keyword evidence="4" id="KW-0804">Transcription</keyword>
<dbReference type="PANTHER" id="PTHR30204">
    <property type="entry name" value="REDOX-CYCLING DRUG-SENSING TRANSCRIPTIONAL ACTIVATOR SOXR"/>
    <property type="match status" value="1"/>
</dbReference>
<dbReference type="Gene3D" id="1.10.1660.10">
    <property type="match status" value="1"/>
</dbReference>
<keyword evidence="2" id="KW-0805">Transcription regulation</keyword>
<dbReference type="PROSITE" id="PS50937">
    <property type="entry name" value="HTH_MERR_2"/>
    <property type="match status" value="1"/>
</dbReference>
<reference evidence="6" key="1">
    <citation type="submission" date="2019-08" db="EMBL/GenBank/DDBJ databases">
        <authorList>
            <person name="Kucharzyk K."/>
            <person name="Murdoch R.W."/>
            <person name="Higgins S."/>
            <person name="Loffler F."/>
        </authorList>
    </citation>
    <scope>NUCLEOTIDE SEQUENCE</scope>
</reference>
<protein>
    <submittedName>
        <fullName evidence="6">Putative HTH-type transcriptional regulator</fullName>
    </submittedName>
</protein>
<dbReference type="GO" id="GO:0003677">
    <property type="term" value="F:DNA binding"/>
    <property type="evidence" value="ECO:0007669"/>
    <property type="project" value="UniProtKB-KW"/>
</dbReference>
<evidence type="ECO:0000256" key="1">
    <source>
        <dbReference type="ARBA" id="ARBA00022491"/>
    </source>
</evidence>
<accession>A0A644ZA68</accession>
<dbReference type="Pfam" id="PF13411">
    <property type="entry name" value="MerR_1"/>
    <property type="match status" value="1"/>
</dbReference>
<dbReference type="PANTHER" id="PTHR30204:SF69">
    <property type="entry name" value="MERR-FAMILY TRANSCRIPTIONAL REGULATOR"/>
    <property type="match status" value="1"/>
</dbReference>
<name>A0A644ZA68_9ZZZZ</name>